<keyword evidence="6" id="KW-0808">Transferase</keyword>
<dbReference type="PANTHER" id="PTHR10465:SF0">
    <property type="entry name" value="SARCALUMENIN"/>
    <property type="match status" value="1"/>
</dbReference>
<evidence type="ECO:0000256" key="2">
    <source>
        <dbReference type="ARBA" id="ARBA00004127"/>
    </source>
</evidence>
<evidence type="ECO:0000256" key="19">
    <source>
        <dbReference type="SAM" id="MobiDB-lite"/>
    </source>
</evidence>
<reference evidence="22 23" key="1">
    <citation type="journal article" date="2014" name="PLoS ONE">
        <title>De novo Genome Assembly of the Fungal Plant Pathogen Pyrenophora semeniperda.</title>
        <authorList>
            <person name="Soliai M.M."/>
            <person name="Meyer S.E."/>
            <person name="Udall J.A."/>
            <person name="Elzinga D.E."/>
            <person name="Hermansen R.A."/>
            <person name="Bodily P.M."/>
            <person name="Hart A.A."/>
            <person name="Coleman C.E."/>
        </authorList>
    </citation>
    <scope>NUCLEOTIDE SEQUENCE [LARGE SCALE GENOMIC DNA]</scope>
    <source>
        <strain evidence="22 23">CCB06</strain>
        <tissue evidence="22">Mycelium</tissue>
    </source>
</reference>
<evidence type="ECO:0000256" key="14">
    <source>
        <dbReference type="ARBA" id="ARBA00023128"/>
    </source>
</evidence>
<feature type="compositionally biased region" description="Gly residues" evidence="19">
    <location>
        <begin position="62"/>
        <end position="73"/>
    </location>
</feature>
<evidence type="ECO:0000256" key="13">
    <source>
        <dbReference type="ARBA" id="ARBA00023054"/>
    </source>
</evidence>
<dbReference type="Pfam" id="PF00350">
    <property type="entry name" value="Dynamin_N"/>
    <property type="match status" value="1"/>
</dbReference>
<evidence type="ECO:0000313" key="23">
    <source>
        <dbReference type="Proteomes" id="UP000265663"/>
    </source>
</evidence>
<feature type="region of interest" description="Disordered" evidence="19">
    <location>
        <begin position="498"/>
        <end position="525"/>
    </location>
</feature>
<keyword evidence="11" id="KW-0378">Hydrolase</keyword>
<dbReference type="InterPro" id="IPR027094">
    <property type="entry name" value="Mitofusin_fam"/>
</dbReference>
<dbReference type="GO" id="GO:0051646">
    <property type="term" value="P:mitochondrion localization"/>
    <property type="evidence" value="ECO:0007669"/>
    <property type="project" value="TreeGrafter"/>
</dbReference>
<keyword evidence="7 20" id="KW-0812">Transmembrane</keyword>
<dbReference type="GO" id="GO:0008053">
    <property type="term" value="P:mitochondrial fusion"/>
    <property type="evidence" value="ECO:0007669"/>
    <property type="project" value="TreeGrafter"/>
</dbReference>
<dbReference type="InterPro" id="IPR045063">
    <property type="entry name" value="Dynamin_N"/>
</dbReference>
<dbReference type="Proteomes" id="UP000265663">
    <property type="component" value="Unassembled WGS sequence"/>
</dbReference>
<feature type="transmembrane region" description="Helical" evidence="20">
    <location>
        <begin position="1320"/>
        <end position="1345"/>
    </location>
</feature>
<dbReference type="InterPro" id="IPR030381">
    <property type="entry name" value="G_DYNAMIN_dom"/>
</dbReference>
<dbReference type="GO" id="GO:0005741">
    <property type="term" value="C:mitochondrial outer membrane"/>
    <property type="evidence" value="ECO:0007669"/>
    <property type="project" value="UniProtKB-SubCell"/>
</dbReference>
<accession>A0A3M7M7C1</accession>
<proteinExistence type="predicted"/>
<evidence type="ECO:0000256" key="4">
    <source>
        <dbReference type="ARBA" id="ARBA00004906"/>
    </source>
</evidence>
<dbReference type="GO" id="GO:0012505">
    <property type="term" value="C:endomembrane system"/>
    <property type="evidence" value="ECO:0007669"/>
    <property type="project" value="UniProtKB-SubCell"/>
</dbReference>
<evidence type="ECO:0000259" key="21">
    <source>
        <dbReference type="PROSITE" id="PS51718"/>
    </source>
</evidence>
<comment type="catalytic activity">
    <reaction evidence="17">
        <text>GTP + H2O = GDP + phosphate + H(+)</text>
        <dbReference type="Rhea" id="RHEA:19669"/>
        <dbReference type="ChEBI" id="CHEBI:15377"/>
        <dbReference type="ChEBI" id="CHEBI:15378"/>
        <dbReference type="ChEBI" id="CHEBI:37565"/>
        <dbReference type="ChEBI" id="CHEBI:43474"/>
        <dbReference type="ChEBI" id="CHEBI:58189"/>
    </reaction>
</comment>
<keyword evidence="23" id="KW-1185">Reference proteome</keyword>
<dbReference type="Pfam" id="PF11145">
    <property type="entry name" value="DUF2921"/>
    <property type="match status" value="2"/>
</dbReference>
<evidence type="ECO:0000256" key="8">
    <source>
        <dbReference type="ARBA" id="ARBA00022741"/>
    </source>
</evidence>
<organism evidence="22 23">
    <name type="scientific">Pyrenophora seminiperda CCB06</name>
    <dbReference type="NCBI Taxonomy" id="1302712"/>
    <lineage>
        <taxon>Eukaryota</taxon>
        <taxon>Fungi</taxon>
        <taxon>Dikarya</taxon>
        <taxon>Ascomycota</taxon>
        <taxon>Pezizomycotina</taxon>
        <taxon>Dothideomycetes</taxon>
        <taxon>Pleosporomycetidae</taxon>
        <taxon>Pleosporales</taxon>
        <taxon>Pleosporineae</taxon>
        <taxon>Pleosporaceae</taxon>
        <taxon>Pyrenophora</taxon>
    </lineage>
</organism>
<dbReference type="InterPro" id="IPR021319">
    <property type="entry name" value="DUF2921"/>
</dbReference>
<keyword evidence="9" id="KW-0833">Ubl conjugation pathway</keyword>
<comment type="subcellular location">
    <subcellularLocation>
        <location evidence="2">Endomembrane system</location>
        <topology evidence="2">Multi-pass membrane protein</topology>
    </subcellularLocation>
    <subcellularLocation>
        <location evidence="3">Mitochondrion outer membrane</location>
        <topology evidence="3">Multi-pass membrane protein</topology>
    </subcellularLocation>
</comment>
<evidence type="ECO:0000256" key="7">
    <source>
        <dbReference type="ARBA" id="ARBA00022692"/>
    </source>
</evidence>
<evidence type="ECO:0000313" key="22">
    <source>
        <dbReference type="EMBL" id="RMZ70387.1"/>
    </source>
</evidence>
<sequence length="1718" mass="191619">MNPDRRNSRPSTPGEPSRSRRGASDDFVPRRNVGPGYMTVGGGNTTSDAAARLVSMLDEDSGYGGSVQDGEGSGMNWRSNIGEDRPSPSPMPILSGGSGNAEHEKQRSHVLQLRYNQNKNALGRAIHGTIETLKSFQEMNLKWPAHYPSVQATEKQKAHLRDDSRPGLHHTQSSLADFDQDMRSPERPRGPRRAGTTIGDDPIAESSSAAENKRKDEPRLVTPQLAHDFSVLKLELRMGGRTQSDLVHSLEKNSVASLLDGQIQQSIRHLFSLKERIEDTSSKVLVTGDLNAGKSTFCNALLRRKVLPEDQQPCTSIFCEVLDFRENGMVEEVHAIPIGATYNRNDESTYVVFDLKDLEKIVIDSDHFSQCKIYIKDIRDVDESLLNNGVVDIALIDAPGLNADSIMTTAVFARQEEIDVVVFVVSAANHFTESAKNFIFTAAREKAYMFMVVNGFDTIRDQKRCKEMILKQVHGLSPATFKESSELVHFVSSNAIPMGAGGPPDGDGDDDPNDKGKGKEAEKQQDFADLEASLRRFVLEKRARSKLAPAKTYLLNVLGDMNNLATVNRDVSQSELDRVKKEIEALEPEFEESKKSRVEAGEAVDRMVEDTTSEVYGHTRDTLNNCIAKVAEQDLGIEYPGLFSAYQYAEDIRDSMLHEVTESVRLCEEHARAQAVQGYNGIKNLGVLHLGNNLYADVMFRPERMFRKSVHALARQVDIDIDLWDFFDIASLWERQEKAAGAGMAMTVAGVVGGRLVGGVGWVDGALGAAKVMGTSNIRRLIIPGLIAGVALGISYVLASVPKSLPHRLSAKLSQQLAAIDYTHSNALRISSEVRRALKGPANDVRIGLQRNVEKLQLKKEETSKAKEETEVARKYFGNLVRSSNDLRQTVQRVDLEAAPPVIGETSPMEVRRDPRSFLFFIILLLLINSPEPQQSTYNVRTRFREVMDREYYELGVLNTTRYGDFKPEKDKWLNVTGLRDDDGFAWELLDPVREKAKVQSERILGERWKRMLEGPLEDGEPVMPVYKNLSGYVQGEWTRSPLSRIRHASDMGNASVTPDNPFGNAIEYDRNLTGAGGPLRMHFTELEDKMRRNANKTISEISAKVVIGDKDSFGGNWWEFVAHGVHFMKSGTIVLTTTSDRFAGIFALPHMQITPYMYSTSQDFLNWTIHEAIERQEKRTFPLWNPWSSAAEGTNEGVFQGHHCEFVLYLQELPSQYNVDMDWFENELRFPTGAPISQHVLHAMSMVGFSPDCGFVIESKGPPDFPPSEAQHLLGAKTEDFNVRARHSILAFAISLAFQLSFTIKQMKETATPSMRSRVSFYTIAMMALGDGFTFLMLIFMYLFLGTAQLALYSIAFIALFSVLTHLRFLMDIWSVQAAERARQERQEASRTATPSPSPASRTATRAPSADEGLPLPATAARPRPPTPIIIAPDQDDPDEDVTPTTNNNATPAATTNTNANPRAELGSLYSRFCLMLIVLFFITIQFATARTTYRAIYFDVVSFIYLSFWIPQMYRNMMRNCRRALRWDYVVGTSVARITPIAYFYMKEDNVLFARTDWRAMGVLVGWVWVQVVVLASQEVLGPRFFVREGWAPPAYDYHPILREDCEGAALPLNVSTSPESPSTMDASSSSAADGDSTKASGESRCKGKKVFDCSICANDIEVPVVPAGADEASVTGMGGTSMILQRRQYMRESAPAIDGNNQYFFSFPRIFRTRS</sequence>
<evidence type="ECO:0000256" key="15">
    <source>
        <dbReference type="ARBA" id="ARBA00023134"/>
    </source>
</evidence>
<evidence type="ECO:0000256" key="18">
    <source>
        <dbReference type="SAM" id="Coils"/>
    </source>
</evidence>
<feature type="transmembrane region" description="Helical" evidence="20">
    <location>
        <begin position="1351"/>
        <end position="1372"/>
    </location>
</feature>
<dbReference type="FunFam" id="3.40.50.300:FF:000638">
    <property type="entry name" value="Transmembrane GTPase Fzo1, putative"/>
    <property type="match status" value="1"/>
</dbReference>
<evidence type="ECO:0000256" key="17">
    <source>
        <dbReference type="ARBA" id="ARBA00048548"/>
    </source>
</evidence>
<keyword evidence="13 18" id="KW-0175">Coiled coil</keyword>
<evidence type="ECO:0000256" key="1">
    <source>
        <dbReference type="ARBA" id="ARBA00000900"/>
    </source>
</evidence>
<dbReference type="PROSITE" id="PS51718">
    <property type="entry name" value="G_DYNAMIN_2"/>
    <property type="match status" value="1"/>
</dbReference>
<evidence type="ECO:0000256" key="20">
    <source>
        <dbReference type="SAM" id="Phobius"/>
    </source>
</evidence>
<evidence type="ECO:0000256" key="3">
    <source>
        <dbReference type="ARBA" id="ARBA00004374"/>
    </source>
</evidence>
<feature type="region of interest" description="Disordered" evidence="19">
    <location>
        <begin position="1386"/>
        <end position="1462"/>
    </location>
</feature>
<dbReference type="GO" id="GO:0005525">
    <property type="term" value="F:GTP binding"/>
    <property type="evidence" value="ECO:0007669"/>
    <property type="project" value="UniProtKB-KW"/>
</dbReference>
<feature type="compositionally biased region" description="Basic and acidic residues" evidence="19">
    <location>
        <begin position="513"/>
        <end position="525"/>
    </location>
</feature>
<keyword evidence="12 20" id="KW-1133">Transmembrane helix</keyword>
<comment type="catalytic activity">
    <reaction evidence="1">
        <text>S-ubiquitinyl-[E2 ubiquitin-conjugating enzyme]-L-cysteine + [acceptor protein]-L-lysine = [E2 ubiquitin-conjugating enzyme]-L-cysteine + N(6)-ubiquitinyl-[acceptor protein]-L-lysine.</text>
        <dbReference type="EC" id="2.3.2.27"/>
    </reaction>
</comment>
<dbReference type="InterPro" id="IPR027417">
    <property type="entry name" value="P-loop_NTPase"/>
</dbReference>
<evidence type="ECO:0000256" key="9">
    <source>
        <dbReference type="ARBA" id="ARBA00022786"/>
    </source>
</evidence>
<dbReference type="GO" id="GO:0061630">
    <property type="term" value="F:ubiquitin protein ligase activity"/>
    <property type="evidence" value="ECO:0007669"/>
    <property type="project" value="UniProtKB-EC"/>
</dbReference>
<feature type="compositionally biased region" description="Low complexity" evidence="19">
    <location>
        <begin position="1444"/>
        <end position="1462"/>
    </location>
</feature>
<name>A0A3M7M7C1_9PLEO</name>
<dbReference type="SUPFAM" id="SSF52540">
    <property type="entry name" value="P-loop containing nucleoside triphosphate hydrolases"/>
    <property type="match status" value="1"/>
</dbReference>
<comment type="pathway">
    <text evidence="4">Protein modification; protein ubiquitination.</text>
</comment>
<feature type="compositionally biased region" description="Basic and acidic residues" evidence="19">
    <location>
        <begin position="154"/>
        <end position="166"/>
    </location>
</feature>
<feature type="domain" description="Dynamin-type G" evidence="21">
    <location>
        <begin position="278"/>
        <end position="568"/>
    </location>
</feature>
<feature type="transmembrane region" description="Helical" evidence="20">
    <location>
        <begin position="1290"/>
        <end position="1308"/>
    </location>
</feature>
<feature type="region of interest" description="Disordered" evidence="19">
    <location>
        <begin position="1"/>
        <end position="46"/>
    </location>
</feature>
<feature type="compositionally biased region" description="Low complexity" evidence="19">
    <location>
        <begin position="1391"/>
        <end position="1423"/>
    </location>
</feature>
<dbReference type="EC" id="2.3.2.27" evidence="5"/>
<keyword evidence="8" id="KW-0547">Nucleotide-binding</keyword>
<keyword evidence="10" id="KW-1000">Mitochondrion outer membrane</keyword>
<keyword evidence="15" id="KW-0342">GTP-binding</keyword>
<feature type="compositionally biased region" description="Basic and acidic residues" evidence="19">
    <location>
        <begin position="180"/>
        <end position="189"/>
    </location>
</feature>
<dbReference type="OrthoDB" id="9984778at2759"/>
<feature type="compositionally biased region" description="Low complexity" evidence="19">
    <location>
        <begin position="1620"/>
        <end position="1643"/>
    </location>
</feature>
<feature type="region of interest" description="Disordered" evidence="19">
    <location>
        <begin position="152"/>
        <end position="222"/>
    </location>
</feature>
<evidence type="ECO:0000256" key="16">
    <source>
        <dbReference type="ARBA" id="ARBA00023136"/>
    </source>
</evidence>
<feature type="region of interest" description="Disordered" evidence="19">
    <location>
        <begin position="60"/>
        <end position="103"/>
    </location>
</feature>
<evidence type="ECO:0000256" key="12">
    <source>
        <dbReference type="ARBA" id="ARBA00022989"/>
    </source>
</evidence>
<dbReference type="GO" id="GO:0003924">
    <property type="term" value="F:GTPase activity"/>
    <property type="evidence" value="ECO:0007669"/>
    <property type="project" value="InterPro"/>
</dbReference>
<dbReference type="EMBL" id="KE747824">
    <property type="protein sequence ID" value="RMZ70387.1"/>
    <property type="molecule type" value="Genomic_DNA"/>
</dbReference>
<feature type="region of interest" description="Disordered" evidence="19">
    <location>
        <begin position="1615"/>
        <end position="1646"/>
    </location>
</feature>
<keyword evidence="14" id="KW-0496">Mitochondrion</keyword>
<evidence type="ECO:0000256" key="6">
    <source>
        <dbReference type="ARBA" id="ARBA00022679"/>
    </source>
</evidence>
<keyword evidence="16 20" id="KW-0472">Membrane</keyword>
<evidence type="ECO:0000256" key="11">
    <source>
        <dbReference type="ARBA" id="ARBA00022801"/>
    </source>
</evidence>
<evidence type="ECO:0000256" key="10">
    <source>
        <dbReference type="ARBA" id="ARBA00022787"/>
    </source>
</evidence>
<protein>
    <recommendedName>
        <fullName evidence="5">RING-type E3 ubiquitin transferase</fullName>
        <ecNumber evidence="5">2.3.2.27</ecNumber>
    </recommendedName>
</protein>
<evidence type="ECO:0000256" key="5">
    <source>
        <dbReference type="ARBA" id="ARBA00012483"/>
    </source>
</evidence>
<gene>
    <name evidence="22" type="ORF">GMOD_00000472</name>
</gene>
<dbReference type="PANTHER" id="PTHR10465">
    <property type="entry name" value="TRANSMEMBRANE GTPASE FZO1"/>
    <property type="match status" value="1"/>
</dbReference>
<feature type="coiled-coil region" evidence="18">
    <location>
        <begin position="846"/>
        <end position="873"/>
    </location>
</feature>
<feature type="transmembrane region" description="Helical" evidence="20">
    <location>
        <begin position="1470"/>
        <end position="1491"/>
    </location>
</feature>
<feature type="transmembrane region" description="Helical" evidence="20">
    <location>
        <begin position="1497"/>
        <end position="1516"/>
    </location>
</feature>
<dbReference type="Gene3D" id="3.40.50.300">
    <property type="entry name" value="P-loop containing nucleotide triphosphate hydrolases"/>
    <property type="match status" value="1"/>
</dbReference>